<reference evidence="3" key="1">
    <citation type="submission" date="2022-03" db="EMBL/GenBank/DDBJ databases">
        <title>Identification of a novel bacterium isolated from mangrove sediments.</title>
        <authorList>
            <person name="Pan X."/>
        </authorList>
    </citation>
    <scope>NUCLEOTIDE SEQUENCE</scope>
    <source>
        <strain evidence="3">B2637</strain>
    </source>
</reference>
<dbReference type="Pfam" id="PF16220">
    <property type="entry name" value="DUF4880"/>
    <property type="match status" value="1"/>
</dbReference>
<comment type="caution">
    <text evidence="3">The sequence shown here is derived from an EMBL/GenBank/DDBJ whole genome shotgun (WGS) entry which is preliminary data.</text>
</comment>
<keyword evidence="4" id="KW-1185">Reference proteome</keyword>
<proteinExistence type="predicted"/>
<dbReference type="PIRSF" id="PIRSF018266">
    <property type="entry name" value="FecR"/>
    <property type="match status" value="1"/>
</dbReference>
<evidence type="ECO:0000313" key="3">
    <source>
        <dbReference type="EMBL" id="MCJ1961400.1"/>
    </source>
</evidence>
<gene>
    <name evidence="3" type="ORF">MTR65_11970</name>
</gene>
<name>A0ABT0ADY4_9SPHN</name>
<dbReference type="PANTHER" id="PTHR30273:SF2">
    <property type="entry name" value="PROTEIN FECR"/>
    <property type="match status" value="1"/>
</dbReference>
<dbReference type="EMBL" id="JALHAT010000020">
    <property type="protein sequence ID" value="MCJ1961400.1"/>
    <property type="molecule type" value="Genomic_DNA"/>
</dbReference>
<dbReference type="PANTHER" id="PTHR30273">
    <property type="entry name" value="PERIPLASMIC SIGNAL SENSOR AND SIGMA FACTOR ACTIVATOR FECR-RELATED"/>
    <property type="match status" value="1"/>
</dbReference>
<dbReference type="Gene3D" id="3.55.50.30">
    <property type="match status" value="1"/>
</dbReference>
<dbReference type="Proteomes" id="UP001162802">
    <property type="component" value="Unassembled WGS sequence"/>
</dbReference>
<protein>
    <submittedName>
        <fullName evidence="3">DUF4880 domain-containing protein</fullName>
    </submittedName>
</protein>
<evidence type="ECO:0000256" key="1">
    <source>
        <dbReference type="SAM" id="MobiDB-lite"/>
    </source>
</evidence>
<evidence type="ECO:0000259" key="2">
    <source>
        <dbReference type="Pfam" id="PF16220"/>
    </source>
</evidence>
<sequence length="327" mass="34692">MPENSSPDTTRIDLIEIASGWLVGLDAGTADVRAFEAWRDADPRHAAAFAEVAGAWSDMGDMRLLEDVPSAPPSDAGSPQESMDEAADHSPTIRGSRRKVLRAGLAVGALALGAAGLTYRAAARESARTGVGENARVTSGSAMTVDLNTDSRIFWKDGDPLKLWLERGEIAIRLTAAHRLSLLTQGGTFHLVPGVYNARIREASCELTVLEGGGTFGADGHGLRTGETALATAGKASVRDDGEDLARVTAWRSGTLVLNGESLDYALSEMNRYLVDKIVIGDPGLSRLRVGGTFATSNPAEFLQALRTSFAIRTRRDDTGSIVLTRS</sequence>
<accession>A0ABT0ADY4</accession>
<dbReference type="InterPro" id="IPR032623">
    <property type="entry name" value="FecR_N"/>
</dbReference>
<feature type="domain" description="FecR N-terminal" evidence="2">
    <location>
        <begin position="18"/>
        <end position="53"/>
    </location>
</feature>
<evidence type="ECO:0000313" key="4">
    <source>
        <dbReference type="Proteomes" id="UP001162802"/>
    </source>
</evidence>
<dbReference type="RefSeq" id="WP_243800437.1">
    <property type="nucleotide sequence ID" value="NZ_JALHAT010000020.1"/>
</dbReference>
<organism evidence="3 4">
    <name type="scientific">Novosphingobium mangrovi</name>
    <name type="common">ex Hu et al. 2023</name>
    <dbReference type="NCBI Taxonomy" id="2930094"/>
    <lineage>
        <taxon>Bacteria</taxon>
        <taxon>Pseudomonadati</taxon>
        <taxon>Pseudomonadota</taxon>
        <taxon>Alphaproteobacteria</taxon>
        <taxon>Sphingomonadales</taxon>
        <taxon>Sphingomonadaceae</taxon>
        <taxon>Novosphingobium</taxon>
    </lineage>
</organism>
<feature type="region of interest" description="Disordered" evidence="1">
    <location>
        <begin position="65"/>
        <end position="93"/>
    </location>
</feature>
<dbReference type="InterPro" id="IPR012373">
    <property type="entry name" value="Ferrdict_sens_TM"/>
</dbReference>